<evidence type="ECO:0000313" key="4">
    <source>
        <dbReference type="Proteomes" id="UP000664521"/>
    </source>
</evidence>
<evidence type="ECO:0000313" key="3">
    <source>
        <dbReference type="EMBL" id="CAF9924340.1"/>
    </source>
</evidence>
<keyword evidence="1" id="KW-0175">Coiled coil</keyword>
<accession>A0A8H3IKL1</accession>
<evidence type="ECO:0000256" key="1">
    <source>
        <dbReference type="SAM" id="Coils"/>
    </source>
</evidence>
<protein>
    <submittedName>
        <fullName evidence="3">Uncharacterized protein</fullName>
    </submittedName>
</protein>
<dbReference type="EMBL" id="CAJPDS010000035">
    <property type="protein sequence ID" value="CAF9924340.1"/>
    <property type="molecule type" value="Genomic_DNA"/>
</dbReference>
<feature type="compositionally biased region" description="Polar residues" evidence="2">
    <location>
        <begin position="400"/>
        <end position="409"/>
    </location>
</feature>
<feature type="coiled-coil region" evidence="1">
    <location>
        <begin position="199"/>
        <end position="272"/>
    </location>
</feature>
<dbReference type="Proteomes" id="UP000664521">
    <property type="component" value="Unassembled WGS sequence"/>
</dbReference>
<organism evidence="3 4">
    <name type="scientific">Heterodermia speciosa</name>
    <dbReference type="NCBI Taxonomy" id="116794"/>
    <lineage>
        <taxon>Eukaryota</taxon>
        <taxon>Fungi</taxon>
        <taxon>Dikarya</taxon>
        <taxon>Ascomycota</taxon>
        <taxon>Pezizomycotina</taxon>
        <taxon>Lecanoromycetes</taxon>
        <taxon>OSLEUM clade</taxon>
        <taxon>Lecanoromycetidae</taxon>
        <taxon>Caliciales</taxon>
        <taxon>Physciaceae</taxon>
        <taxon>Heterodermia</taxon>
    </lineage>
</organism>
<feature type="coiled-coil region" evidence="1">
    <location>
        <begin position="46"/>
        <end position="87"/>
    </location>
</feature>
<feature type="region of interest" description="Disordered" evidence="2">
    <location>
        <begin position="375"/>
        <end position="465"/>
    </location>
</feature>
<gene>
    <name evidence="3" type="ORF">HETSPECPRED_005571</name>
</gene>
<feature type="compositionally biased region" description="Basic and acidic residues" evidence="2">
    <location>
        <begin position="534"/>
        <end position="544"/>
    </location>
</feature>
<feature type="region of interest" description="Disordered" evidence="2">
    <location>
        <begin position="522"/>
        <end position="544"/>
    </location>
</feature>
<comment type="caution">
    <text evidence="3">The sequence shown here is derived from an EMBL/GenBank/DDBJ whole genome shotgun (WGS) entry which is preliminary data.</text>
</comment>
<evidence type="ECO:0000256" key="2">
    <source>
        <dbReference type="SAM" id="MobiDB-lite"/>
    </source>
</evidence>
<feature type="compositionally biased region" description="Acidic residues" evidence="2">
    <location>
        <begin position="349"/>
        <end position="363"/>
    </location>
</feature>
<feature type="region of interest" description="Disordered" evidence="2">
    <location>
        <begin position="313"/>
        <end position="332"/>
    </location>
</feature>
<keyword evidence="4" id="KW-1185">Reference proteome</keyword>
<reference evidence="3" key="1">
    <citation type="submission" date="2021-03" db="EMBL/GenBank/DDBJ databases">
        <authorList>
            <person name="Tagirdzhanova G."/>
        </authorList>
    </citation>
    <scope>NUCLEOTIDE SEQUENCE</scope>
</reference>
<sequence>MSCCAPNQQANNDHQQVERTSSCFARELAYKKSLQQSEVLYEDERARRLRAQILLLEDDNDNLHEQLIQHEERIDELAEVGESLKSQLIRARNSLDNSHSDLRLKSREIETLKVELASLHDVTMDSTKLLTEKLALAREVTSLKPEIDHLRSQTVAHQAVLAEKLTLQRQVSSLQVELELEKRATQRAIAKEGRLQAEDAKIAAQLENLQAEMTRERKERLKMERDAQKVSADWESRRVMLESRLDSLKTQLKATKAQLKDCQSELQSARAAPRAVAGGLTSSLALDEVTKVPRKRVASCMIDDTIIGTPGDLRATKKTNRGSTVPGDKSTFSITPFLNRTASVAPDNSVEEYENNGADEDNETLGRVLVVTKDCHGSSPTARGPEENLKSGSVHRAAQKGSSLQTMKSENTKSKVPPAGKSRKAPMLDQVIEEDNSETSAPKVPHPEHNAVENPNLAEGTTEPFEIKRKKRKLLGGGFAKTLFDDDDGKAVKGDKAGARTFGTLGRVTLGVAGANQRYGVTGSDSGFGSFSPLKKDRTVKGRC</sequence>
<name>A0A8H3IKL1_9LECA</name>
<dbReference type="OrthoDB" id="20105at2759"/>
<feature type="region of interest" description="Disordered" evidence="2">
    <location>
        <begin position="345"/>
        <end position="364"/>
    </location>
</feature>
<proteinExistence type="predicted"/>
<dbReference type="AlphaFoldDB" id="A0A8H3IKL1"/>